<dbReference type="EMBL" id="JAHLQN010000001">
    <property type="protein sequence ID" value="MBU5627287.1"/>
    <property type="molecule type" value="Genomic_DNA"/>
</dbReference>
<evidence type="ECO:0000256" key="2">
    <source>
        <dbReference type="ARBA" id="ARBA00023315"/>
    </source>
</evidence>
<dbReference type="SMART" id="SM00563">
    <property type="entry name" value="PlsC"/>
    <property type="match status" value="1"/>
</dbReference>
<accession>A0ABS6FAH6</accession>
<dbReference type="InterPro" id="IPR002123">
    <property type="entry name" value="Plipid/glycerol_acylTrfase"/>
</dbReference>
<organism evidence="4 5">
    <name type="scientific">Dysosmobacter acutus</name>
    <dbReference type="NCBI Taxonomy" id="2841504"/>
    <lineage>
        <taxon>Bacteria</taxon>
        <taxon>Bacillati</taxon>
        <taxon>Bacillota</taxon>
        <taxon>Clostridia</taxon>
        <taxon>Eubacteriales</taxon>
        <taxon>Oscillospiraceae</taxon>
        <taxon>Dysosmobacter</taxon>
    </lineage>
</organism>
<dbReference type="Proteomes" id="UP000787672">
    <property type="component" value="Unassembled WGS sequence"/>
</dbReference>
<dbReference type="Pfam" id="PF01553">
    <property type="entry name" value="Acyltransferase"/>
    <property type="match status" value="1"/>
</dbReference>
<evidence type="ECO:0000256" key="1">
    <source>
        <dbReference type="ARBA" id="ARBA00022679"/>
    </source>
</evidence>
<name>A0ABS6FAH6_9FIRM</name>
<keyword evidence="2 4" id="KW-0012">Acyltransferase</keyword>
<dbReference type="GO" id="GO:0016746">
    <property type="term" value="F:acyltransferase activity"/>
    <property type="evidence" value="ECO:0007669"/>
    <property type="project" value="UniProtKB-KW"/>
</dbReference>
<dbReference type="CDD" id="cd07989">
    <property type="entry name" value="LPLAT_AGPAT-like"/>
    <property type="match status" value="1"/>
</dbReference>
<gene>
    <name evidence="4" type="ORF">KQI82_10240</name>
</gene>
<dbReference type="PANTHER" id="PTHR10434:SF11">
    <property type="entry name" value="1-ACYL-SN-GLYCEROL-3-PHOSPHATE ACYLTRANSFERASE"/>
    <property type="match status" value="1"/>
</dbReference>
<evidence type="ECO:0000313" key="5">
    <source>
        <dbReference type="Proteomes" id="UP000787672"/>
    </source>
</evidence>
<protein>
    <submittedName>
        <fullName evidence="4">1-acyl-sn-glycerol-3-phosphate acyltransferase</fullName>
    </submittedName>
</protein>
<reference evidence="4 5" key="1">
    <citation type="submission" date="2021-06" db="EMBL/GenBank/DDBJ databases">
        <authorList>
            <person name="Sun Q."/>
            <person name="Li D."/>
        </authorList>
    </citation>
    <scope>NUCLEOTIDE SEQUENCE [LARGE SCALE GENOMIC DNA]</scope>
    <source>
        <strain evidence="4 5">MSJ-2</strain>
    </source>
</reference>
<evidence type="ECO:0000259" key="3">
    <source>
        <dbReference type="SMART" id="SM00563"/>
    </source>
</evidence>
<comment type="caution">
    <text evidence="4">The sequence shown here is derived from an EMBL/GenBank/DDBJ whole genome shotgun (WGS) entry which is preliminary data.</text>
</comment>
<dbReference type="RefSeq" id="WP_216632661.1">
    <property type="nucleotide sequence ID" value="NZ_JAHLQN010000001.1"/>
</dbReference>
<keyword evidence="5" id="KW-1185">Reference proteome</keyword>
<keyword evidence="1" id="KW-0808">Transferase</keyword>
<sequence>MNGFFRFVWRVFGPIFRFFQPVSVEGLENLPPHGALLCPNHSSNWDPVLLVVSLPIDYRLHIMAKDSLFRIPVLSWVITKLGAFPVARGNSDLNAVKTAIQSIKCGDNLLIFPEGTRVEREGDAPAKGGVAVIGIRTGAILVPVFVDGKKRIFRRSRIIIGQPYQPSYTGRHGTAEEVQAIADEVLRRSYALGRSQ</sequence>
<evidence type="ECO:0000313" key="4">
    <source>
        <dbReference type="EMBL" id="MBU5627287.1"/>
    </source>
</evidence>
<proteinExistence type="predicted"/>
<dbReference type="PANTHER" id="PTHR10434">
    <property type="entry name" value="1-ACYL-SN-GLYCEROL-3-PHOSPHATE ACYLTRANSFERASE"/>
    <property type="match status" value="1"/>
</dbReference>
<feature type="domain" description="Phospholipid/glycerol acyltransferase" evidence="3">
    <location>
        <begin position="35"/>
        <end position="149"/>
    </location>
</feature>